<dbReference type="Proteomes" id="UP000186015">
    <property type="component" value="Unassembled WGS sequence"/>
</dbReference>
<protein>
    <submittedName>
        <fullName evidence="1">Immunity protein Imm1</fullName>
    </submittedName>
</protein>
<dbReference type="RefSeq" id="WP_074828282.1">
    <property type="nucleotide sequence ID" value="NZ_FOAT01000001.1"/>
</dbReference>
<gene>
    <name evidence="1" type="ORF">SAMN05216469_101181</name>
</gene>
<dbReference type="AlphaFoldDB" id="A0A1H7FF19"/>
<reference evidence="1 2" key="1">
    <citation type="submission" date="2016-10" db="EMBL/GenBank/DDBJ databases">
        <authorList>
            <person name="de Groot N.N."/>
        </authorList>
    </citation>
    <scope>NUCLEOTIDE SEQUENCE [LARGE SCALE GENOMIC DNA]</scope>
    <source>
        <strain evidence="1 2">KH2T6</strain>
    </source>
</reference>
<sequence length="122" mass="13416">MRISCENGDITIADTKEVILLILSLAEKGMNEIWISEDGSLYPALAVLVNGGYACLNYFGNDEGDMYMSRGYGNTQVTFNPCGTEWTAPADAVISIESAVACIRRFCENYKLPDCINWQDGV</sequence>
<proteinExistence type="predicted"/>
<organism evidence="1 2">
    <name type="scientific">Ruminococcus albus</name>
    <dbReference type="NCBI Taxonomy" id="1264"/>
    <lineage>
        <taxon>Bacteria</taxon>
        <taxon>Bacillati</taxon>
        <taxon>Bacillota</taxon>
        <taxon>Clostridia</taxon>
        <taxon>Eubacteriales</taxon>
        <taxon>Oscillospiraceae</taxon>
        <taxon>Ruminococcus</taxon>
    </lineage>
</organism>
<accession>A0A1H7FF19</accession>
<dbReference type="Pfam" id="PF14430">
    <property type="entry name" value="Imm1"/>
    <property type="match status" value="1"/>
</dbReference>
<evidence type="ECO:0000313" key="2">
    <source>
        <dbReference type="Proteomes" id="UP000186015"/>
    </source>
</evidence>
<dbReference type="EMBL" id="FOAT01000001">
    <property type="protein sequence ID" value="SEK23012.1"/>
    <property type="molecule type" value="Genomic_DNA"/>
</dbReference>
<name>A0A1H7FF19_RUMAL</name>
<dbReference type="InterPro" id="IPR025680">
    <property type="entry name" value="DddI"/>
</dbReference>
<evidence type="ECO:0000313" key="1">
    <source>
        <dbReference type="EMBL" id="SEK23012.1"/>
    </source>
</evidence>
<dbReference type="OrthoDB" id="1821869at2"/>